<dbReference type="EMBL" id="JAPFQI010000001">
    <property type="protein sequence ID" value="MCW8084197.1"/>
    <property type="molecule type" value="Genomic_DNA"/>
</dbReference>
<proteinExistence type="predicted"/>
<evidence type="ECO:0000313" key="2">
    <source>
        <dbReference type="Proteomes" id="UP001526430"/>
    </source>
</evidence>
<comment type="caution">
    <text evidence="1">The sequence shown here is derived from an EMBL/GenBank/DDBJ whole genome shotgun (WGS) entry which is preliminary data.</text>
</comment>
<dbReference type="Pfam" id="PF04317">
    <property type="entry name" value="DUF463"/>
    <property type="match status" value="1"/>
</dbReference>
<sequence length="475" mass="52861">MAKDIRICVTGLSRAGKTAFITALVDALFQAVHRPQGFAAWRAAAEGRLHSARLVPPSGALGAMEQFPYHENAERLREDPPRWPEATEKPRAVTVQLTVVAARSWAARQAARVMGQGARTSLSSVHVTVLDYPGEWVLDVPLLRMSFEQWSAATLAAMETEPRRSVAQGFLQALDRVDPAAPYDDARAIAAHEAYVVFLETCRSQHRLSLLQPGLFLRPEQVGGRAGLLRQEAFRFFPLRASRHPARKGSFGQVLAQRFEAFKRNSVQAFFSSLRGPAGTRQVVLFDLLSALSDGEHAYTDARAALAQIAEVLTPGRGWWEWLLGRPAQKVLYAVTKADHVHSSFWPNLETHLGDLLRELQAAQASGVASFEARMLPLASVACTRDAVDPNGREAVRGNIRDRETGEVRRDQVLAYPAPPPRRPTRQQWEALRRAGVTGFRFPEFVLDPRMLEDRHDLPHIHLDEAIEFLLGDHV</sequence>
<dbReference type="RefSeq" id="WP_301587804.1">
    <property type="nucleotide sequence ID" value="NZ_JAPFQI010000001.1"/>
</dbReference>
<name>A0ABT3NPY6_9PROT</name>
<gene>
    <name evidence="1" type="ORF">OF850_01030</name>
</gene>
<organism evidence="1 2">
    <name type="scientific">Sabulicella glaciei</name>
    <dbReference type="NCBI Taxonomy" id="2984948"/>
    <lineage>
        <taxon>Bacteria</taxon>
        <taxon>Pseudomonadati</taxon>
        <taxon>Pseudomonadota</taxon>
        <taxon>Alphaproteobacteria</taxon>
        <taxon>Acetobacterales</taxon>
        <taxon>Acetobacteraceae</taxon>
        <taxon>Sabulicella</taxon>
    </lineage>
</organism>
<dbReference type="PANTHER" id="PTHR38605:SF1">
    <property type="entry name" value="ATPASE"/>
    <property type="match status" value="1"/>
</dbReference>
<accession>A0ABT3NPY6</accession>
<evidence type="ECO:0000313" key="1">
    <source>
        <dbReference type="EMBL" id="MCW8084197.1"/>
    </source>
</evidence>
<dbReference type="InterPro" id="IPR007413">
    <property type="entry name" value="YcjX-like"/>
</dbReference>
<keyword evidence="2" id="KW-1185">Reference proteome</keyword>
<reference evidence="1 2" key="1">
    <citation type="submission" date="2022-10" db="EMBL/GenBank/DDBJ databases">
        <title>Roseococcus glaciei nov., sp. nov., isolated from glacier.</title>
        <authorList>
            <person name="Liu Q."/>
            <person name="Xin Y.-H."/>
        </authorList>
    </citation>
    <scope>NUCLEOTIDE SEQUENCE [LARGE SCALE GENOMIC DNA]</scope>
    <source>
        <strain evidence="1 2">MDT2-1-1</strain>
    </source>
</reference>
<dbReference type="PANTHER" id="PTHR38605">
    <property type="entry name" value="ATPASE-RELATED"/>
    <property type="match status" value="1"/>
</dbReference>
<protein>
    <submittedName>
        <fullName evidence="1">YcjX family protein</fullName>
    </submittedName>
</protein>
<dbReference type="Proteomes" id="UP001526430">
    <property type="component" value="Unassembled WGS sequence"/>
</dbReference>